<dbReference type="Gene3D" id="2.40.340.10">
    <property type="entry name" value="MoeA, C-terminal, domain IV"/>
    <property type="match status" value="1"/>
</dbReference>
<dbReference type="SMART" id="SM00852">
    <property type="entry name" value="MoCF_biosynth"/>
    <property type="match status" value="1"/>
</dbReference>
<comment type="cofactor">
    <cofactor evidence="6">
        <name>Mg(2+)</name>
        <dbReference type="ChEBI" id="CHEBI:18420"/>
    </cofactor>
</comment>
<evidence type="ECO:0000313" key="8">
    <source>
        <dbReference type="EMBL" id="TDL78266.1"/>
    </source>
</evidence>
<dbReference type="InterPro" id="IPR005111">
    <property type="entry name" value="MoeA_C_domain_IV"/>
</dbReference>
<dbReference type="Pfam" id="PF03454">
    <property type="entry name" value="MoeA_C"/>
    <property type="match status" value="1"/>
</dbReference>
<evidence type="ECO:0000256" key="1">
    <source>
        <dbReference type="ARBA" id="ARBA00002901"/>
    </source>
</evidence>
<comment type="caution">
    <text evidence="8">The sequence shown here is derived from an EMBL/GenBank/DDBJ whole genome shotgun (WGS) entry which is preliminary data.</text>
</comment>
<dbReference type="Pfam" id="PF03453">
    <property type="entry name" value="MoeA_N"/>
    <property type="match status" value="1"/>
</dbReference>
<dbReference type="Gene3D" id="2.170.190.11">
    <property type="entry name" value="Molybdopterin biosynthesis moea protein, domain 3"/>
    <property type="match status" value="1"/>
</dbReference>
<dbReference type="Proteomes" id="UP000295701">
    <property type="component" value="Unassembled WGS sequence"/>
</dbReference>
<evidence type="ECO:0000313" key="9">
    <source>
        <dbReference type="Proteomes" id="UP000295701"/>
    </source>
</evidence>
<dbReference type="InterPro" id="IPR036425">
    <property type="entry name" value="MoaB/Mog-like_dom_sf"/>
</dbReference>
<dbReference type="Gene3D" id="3.90.105.10">
    <property type="entry name" value="Molybdopterin biosynthesis moea protein, domain 2"/>
    <property type="match status" value="1"/>
</dbReference>
<dbReference type="InterPro" id="IPR036135">
    <property type="entry name" value="MoeA_linker/N_sf"/>
</dbReference>
<dbReference type="InterPro" id="IPR038987">
    <property type="entry name" value="MoeA-like"/>
</dbReference>
<evidence type="ECO:0000256" key="5">
    <source>
        <dbReference type="ARBA" id="ARBA00047317"/>
    </source>
</evidence>
<dbReference type="OrthoDB" id="9804758at2"/>
<dbReference type="NCBIfam" id="TIGR00177">
    <property type="entry name" value="molyb_syn"/>
    <property type="match status" value="1"/>
</dbReference>
<evidence type="ECO:0000256" key="3">
    <source>
        <dbReference type="ARBA" id="ARBA00010763"/>
    </source>
</evidence>
<dbReference type="GO" id="GO:0006777">
    <property type="term" value="P:Mo-molybdopterin cofactor biosynthetic process"/>
    <property type="evidence" value="ECO:0007669"/>
    <property type="project" value="UniProtKB-UniRule"/>
</dbReference>
<evidence type="ECO:0000259" key="7">
    <source>
        <dbReference type="SMART" id="SM00852"/>
    </source>
</evidence>
<dbReference type="RefSeq" id="WP_133397176.1">
    <property type="nucleotide sequence ID" value="NZ_SNAA01000012.1"/>
</dbReference>
<comment type="function">
    <text evidence="1 6">Catalyzes the insertion of molybdate into adenylated molybdopterin with the concomitant release of AMP.</text>
</comment>
<dbReference type="SUPFAM" id="SSF63882">
    <property type="entry name" value="MoeA N-terminal region -like"/>
    <property type="match status" value="1"/>
</dbReference>
<evidence type="ECO:0000256" key="2">
    <source>
        <dbReference type="ARBA" id="ARBA00005046"/>
    </source>
</evidence>
<accession>A0A4R6AAH8</accession>
<dbReference type="EMBL" id="SNAA01000012">
    <property type="protein sequence ID" value="TDL78266.1"/>
    <property type="molecule type" value="Genomic_DNA"/>
</dbReference>
<name>A0A4R6AAH8_9RHOB</name>
<dbReference type="InterPro" id="IPR001453">
    <property type="entry name" value="MoaB/Mog_dom"/>
</dbReference>
<dbReference type="InterPro" id="IPR008284">
    <property type="entry name" value="MoCF_biosynth_CS"/>
</dbReference>
<dbReference type="PANTHER" id="PTHR10192:SF5">
    <property type="entry name" value="GEPHYRIN"/>
    <property type="match status" value="1"/>
</dbReference>
<dbReference type="EC" id="2.10.1.1" evidence="6"/>
<dbReference type="PANTHER" id="PTHR10192">
    <property type="entry name" value="MOLYBDOPTERIN BIOSYNTHESIS PROTEIN"/>
    <property type="match status" value="1"/>
</dbReference>
<keyword evidence="6" id="KW-0479">Metal-binding</keyword>
<organism evidence="8 9">
    <name type="scientific">Palleronia sediminis</name>
    <dbReference type="NCBI Taxonomy" id="2547833"/>
    <lineage>
        <taxon>Bacteria</taxon>
        <taxon>Pseudomonadati</taxon>
        <taxon>Pseudomonadota</taxon>
        <taxon>Alphaproteobacteria</taxon>
        <taxon>Rhodobacterales</taxon>
        <taxon>Roseobacteraceae</taxon>
        <taxon>Palleronia</taxon>
    </lineage>
</organism>
<dbReference type="PROSITE" id="PS01079">
    <property type="entry name" value="MOCF_BIOSYNTHESIS_2"/>
    <property type="match status" value="1"/>
</dbReference>
<dbReference type="UniPathway" id="UPA00344"/>
<dbReference type="Gene3D" id="3.40.980.10">
    <property type="entry name" value="MoaB/Mog-like domain"/>
    <property type="match status" value="1"/>
</dbReference>
<sequence>MDGASFRPGCDCDDLALHHALLSHEDARNLALGLVRPMRDIETVPLHAALGRHCTTDIRAPHAMPAFDNSAMDGFALRLADLDGRCCLPVAGCVAAGDAPGTLPPDAAMRIYTGAPIPDGADCVVMVEACIDKGDRVHIDAAPTPGANIRRAGSDQSSGEVLIAAHTRIRPHHVGLLAANGLNAIAVTRRPRVAVYSTGDELSEGVCRPGHIPDANRPMLCALLAEAGAEVEDRGILPDDLDATAAAFAALDDRFDLIVTSGAVSMGGKDHVRAALRAAGGDLDGWRVALKPGKPVMFGRLGTAAFTGLPGNPFAVHVGFHLFVAAQLARLVGATPADFATDPAVAGFDWTRKPGRAEVFPVRRTGHDTAGRPVLERLGKSVSATLAPLAAADGLAMVPAATHHVAQGDTIHWQPFCTAGVAS</sequence>
<dbReference type="GO" id="GO:0046872">
    <property type="term" value="F:metal ion binding"/>
    <property type="evidence" value="ECO:0007669"/>
    <property type="project" value="UniProtKB-UniRule"/>
</dbReference>
<feature type="domain" description="MoaB/Mog" evidence="7">
    <location>
        <begin position="194"/>
        <end position="330"/>
    </location>
</feature>
<dbReference type="Pfam" id="PF00994">
    <property type="entry name" value="MoCF_biosynth"/>
    <property type="match status" value="1"/>
</dbReference>
<keyword evidence="6 8" id="KW-0808">Transferase</keyword>
<keyword evidence="4 6" id="KW-0501">Molybdenum cofactor biosynthesis</keyword>
<reference evidence="8 9" key="1">
    <citation type="submission" date="2019-03" db="EMBL/GenBank/DDBJ databases">
        <title>Primorskyibacter sp. SS33 isolated from sediments.</title>
        <authorList>
            <person name="Xunke S."/>
        </authorList>
    </citation>
    <scope>NUCLEOTIDE SEQUENCE [LARGE SCALE GENOMIC DNA]</scope>
    <source>
        <strain evidence="8 9">SS33</strain>
    </source>
</reference>
<evidence type="ECO:0000256" key="6">
    <source>
        <dbReference type="RuleBase" id="RU365090"/>
    </source>
</evidence>
<dbReference type="InterPro" id="IPR036688">
    <property type="entry name" value="MoeA_C_domain_IV_sf"/>
</dbReference>
<dbReference type="GO" id="GO:0005829">
    <property type="term" value="C:cytosol"/>
    <property type="evidence" value="ECO:0007669"/>
    <property type="project" value="TreeGrafter"/>
</dbReference>
<dbReference type="SUPFAM" id="SSF63867">
    <property type="entry name" value="MoeA C-terminal domain-like"/>
    <property type="match status" value="1"/>
</dbReference>
<dbReference type="GO" id="GO:0061599">
    <property type="term" value="F:molybdopterin molybdotransferase activity"/>
    <property type="evidence" value="ECO:0007669"/>
    <property type="project" value="UniProtKB-UniRule"/>
</dbReference>
<keyword evidence="6" id="KW-0460">Magnesium</keyword>
<dbReference type="NCBIfam" id="NF045515">
    <property type="entry name" value="Glp_gephyrin"/>
    <property type="match status" value="1"/>
</dbReference>
<comment type="pathway">
    <text evidence="2 6">Cofactor biosynthesis; molybdopterin biosynthesis.</text>
</comment>
<dbReference type="AlphaFoldDB" id="A0A4R6AAH8"/>
<dbReference type="SUPFAM" id="SSF53218">
    <property type="entry name" value="Molybdenum cofactor biosynthesis proteins"/>
    <property type="match status" value="1"/>
</dbReference>
<dbReference type="CDD" id="cd00887">
    <property type="entry name" value="MoeA"/>
    <property type="match status" value="1"/>
</dbReference>
<evidence type="ECO:0000256" key="4">
    <source>
        <dbReference type="ARBA" id="ARBA00023150"/>
    </source>
</evidence>
<comment type="catalytic activity">
    <reaction evidence="5">
        <text>adenylyl-molybdopterin + molybdate = Mo-molybdopterin + AMP + H(+)</text>
        <dbReference type="Rhea" id="RHEA:35047"/>
        <dbReference type="ChEBI" id="CHEBI:15378"/>
        <dbReference type="ChEBI" id="CHEBI:36264"/>
        <dbReference type="ChEBI" id="CHEBI:62727"/>
        <dbReference type="ChEBI" id="CHEBI:71302"/>
        <dbReference type="ChEBI" id="CHEBI:456215"/>
        <dbReference type="EC" id="2.10.1.1"/>
    </reaction>
</comment>
<gene>
    <name evidence="8" type="ORF">E2L08_11200</name>
</gene>
<proteinExistence type="inferred from homology"/>
<keyword evidence="6" id="KW-0500">Molybdenum</keyword>
<keyword evidence="9" id="KW-1185">Reference proteome</keyword>
<dbReference type="InterPro" id="IPR005110">
    <property type="entry name" value="MoeA_linker/N"/>
</dbReference>
<comment type="similarity">
    <text evidence="3 6">Belongs to the MoeA family.</text>
</comment>
<protein>
    <recommendedName>
        <fullName evidence="6">Molybdopterin molybdenumtransferase</fullName>
        <ecNumber evidence="6">2.10.1.1</ecNumber>
    </recommendedName>
</protein>